<dbReference type="InParanoid" id="E2AK99"/>
<evidence type="ECO:0000256" key="6">
    <source>
        <dbReference type="ARBA" id="ARBA00022989"/>
    </source>
</evidence>
<gene>
    <name evidence="13" type="ORF">EAG_14334</name>
</gene>
<dbReference type="CDD" id="cd09071">
    <property type="entry name" value="FAR_C"/>
    <property type="match status" value="2"/>
</dbReference>
<evidence type="ECO:0000313" key="13">
    <source>
        <dbReference type="EMBL" id="EFN66140.1"/>
    </source>
</evidence>
<dbReference type="FunFam" id="3.40.50.720:FF:000143">
    <property type="entry name" value="Fatty acyl-CoA reductase"/>
    <property type="match status" value="2"/>
</dbReference>
<organism evidence="14">
    <name type="scientific">Camponotus floridanus</name>
    <name type="common">Florida carpenter ant</name>
    <dbReference type="NCBI Taxonomy" id="104421"/>
    <lineage>
        <taxon>Eukaryota</taxon>
        <taxon>Metazoa</taxon>
        <taxon>Ecdysozoa</taxon>
        <taxon>Arthropoda</taxon>
        <taxon>Hexapoda</taxon>
        <taxon>Insecta</taxon>
        <taxon>Pterygota</taxon>
        <taxon>Neoptera</taxon>
        <taxon>Endopterygota</taxon>
        <taxon>Hymenoptera</taxon>
        <taxon>Apocrita</taxon>
        <taxon>Aculeata</taxon>
        <taxon>Formicoidea</taxon>
        <taxon>Formicidae</taxon>
        <taxon>Formicinae</taxon>
        <taxon>Camponotus</taxon>
    </lineage>
</organism>
<proteinExistence type="inferred from homology"/>
<dbReference type="Pfam" id="PF07993">
    <property type="entry name" value="NAD_binding_4"/>
    <property type="match status" value="2"/>
</dbReference>
<evidence type="ECO:0000256" key="10">
    <source>
        <dbReference type="RuleBase" id="RU363097"/>
    </source>
</evidence>
<evidence type="ECO:0000256" key="5">
    <source>
        <dbReference type="ARBA" id="ARBA00022857"/>
    </source>
</evidence>
<dbReference type="GO" id="GO:0005777">
    <property type="term" value="C:peroxisome"/>
    <property type="evidence" value="ECO:0007669"/>
    <property type="project" value="TreeGrafter"/>
</dbReference>
<evidence type="ECO:0000256" key="3">
    <source>
        <dbReference type="ARBA" id="ARBA00022516"/>
    </source>
</evidence>
<dbReference type="OMA" id="LCNANYL"/>
<dbReference type="GO" id="GO:0016020">
    <property type="term" value="C:membrane"/>
    <property type="evidence" value="ECO:0007669"/>
    <property type="project" value="UniProtKB-SubCell"/>
</dbReference>
<feature type="transmembrane region" description="Helical" evidence="10">
    <location>
        <begin position="941"/>
        <end position="962"/>
    </location>
</feature>
<dbReference type="PANTHER" id="PTHR11011">
    <property type="entry name" value="MALE STERILITY PROTEIN 2-RELATED"/>
    <property type="match status" value="1"/>
</dbReference>
<evidence type="ECO:0000256" key="9">
    <source>
        <dbReference type="ARBA" id="ARBA00052530"/>
    </source>
</evidence>
<evidence type="ECO:0000256" key="7">
    <source>
        <dbReference type="ARBA" id="ARBA00023098"/>
    </source>
</evidence>
<dbReference type="OrthoDB" id="429813at2759"/>
<keyword evidence="10" id="KW-0560">Oxidoreductase</keyword>
<evidence type="ECO:0000256" key="8">
    <source>
        <dbReference type="ARBA" id="ARBA00023136"/>
    </source>
</evidence>
<name>E2AK99_CAMFO</name>
<dbReference type="EMBL" id="GL440209">
    <property type="protein sequence ID" value="EFN66140.1"/>
    <property type="molecule type" value="Genomic_DNA"/>
</dbReference>
<dbReference type="InterPro" id="IPR026055">
    <property type="entry name" value="FAR"/>
</dbReference>
<comment type="subcellular location">
    <subcellularLocation>
        <location evidence="1">Membrane</location>
        <topology evidence="1">Multi-pass membrane protein</topology>
    </subcellularLocation>
</comment>
<sequence>MATKSIPDWFSKKNILITGSTGFMGKVLISKLLLSCPDIGDMFLLIRRKKGIDSQARLHLILQQEPFRILREKYPERLKKLIPINGDMIVDGLSLSDTDKERLTSKVSIVFNMAANVRFDLSLKIAVKTNTVGTINIVALAKQMPLLESFIHVSTAFSQCGELILEERAYQTNVSAEVVINMVNTLTDQALDEMRPQLLGDQPNTYAYTKALGEDFLSKCGLPVGILRPSIVAASWKEPAPGWVDNMNGPTGLMIGAGKGVIRSMLCNANYLMNVIPCDMAINATIALAWQVGLEKSTKPIFLNATANQENSISWGDAVEIGRKHIYENPFSQPLWYPGGRVTSSKILHWFAVLWLHTMPAYLLDTLLIITGNKPFMIRVQNKVNTGLELLQYYTMKEWNFCHDNLRDLQHRLCPSDRETFFMDTKLISWNEYLLTYILGIRQYFLKDDPSTLPRARRDIIPIPLITMEPSKDDSTDVPDRIIETFAGRKIMVTGGTGFLGKVMLEKFLRCLPEIAQIYMLIRLKKGKDPKQRLLEILDSPLFEKVKAERGLLALQKAITVVSGDVSQPGLGLSPEDRKMLCENVEIVYHGAATVRFDELLKKAVLLNARGTKQMIELAKEMKNLLLFVHISTAYCHLEEKILYEKTYPPPADPHKIIKCVEWMDDDVVEAMTDKILGTLPNTYAFTKALAEGLVEESMPYIPSMILRPSVVIPIWKDPLPGWTDNINGPTGLLIGAGKGVIRTMYCNENGYADYLPADIAINAILLCTCNFIYFKDDQRVYNLTSSSEFKVPWTEIIKLGREITQRVPLNGILWYPGGSMKKSRLLHNICVILFHLIPAYIIDTLLFLLGYKPILCRVQRRINKGFEVFEYYANRQWDFDNSSVLSARKRMNSLEYNKYQVHGDDMDKGEYFEACIRAARIYILKETPDTLPAARRHLRVMYWVDVFTKFFLFLLLIYVLASWSESFKTLLTDSVTYITKMLME</sequence>
<protein>
    <recommendedName>
        <fullName evidence="10">Fatty acyl-CoA reductase</fullName>
        <ecNumber evidence="10">1.2.1.84</ecNumber>
    </recommendedName>
</protein>
<feature type="domain" description="Thioester reductase (TE)" evidence="12">
    <location>
        <begin position="17"/>
        <end position="284"/>
    </location>
</feature>
<feature type="domain" description="Fatty acyl-CoA reductase C-terminal" evidence="11">
    <location>
        <begin position="835"/>
        <end position="927"/>
    </location>
</feature>
<keyword evidence="3 10" id="KW-0444">Lipid biosynthesis</keyword>
<accession>E2AK99</accession>
<comment type="catalytic activity">
    <reaction evidence="9 10">
        <text>a long-chain fatty acyl-CoA + 2 NADPH + 2 H(+) = a long-chain primary fatty alcohol + 2 NADP(+) + CoA</text>
        <dbReference type="Rhea" id="RHEA:52716"/>
        <dbReference type="ChEBI" id="CHEBI:15378"/>
        <dbReference type="ChEBI" id="CHEBI:57287"/>
        <dbReference type="ChEBI" id="CHEBI:57783"/>
        <dbReference type="ChEBI" id="CHEBI:58349"/>
        <dbReference type="ChEBI" id="CHEBI:77396"/>
        <dbReference type="ChEBI" id="CHEBI:83139"/>
        <dbReference type="EC" id="1.2.1.84"/>
    </reaction>
</comment>
<dbReference type="AlphaFoldDB" id="E2AK99"/>
<evidence type="ECO:0000259" key="12">
    <source>
        <dbReference type="Pfam" id="PF07993"/>
    </source>
</evidence>
<keyword evidence="8 10" id="KW-0472">Membrane</keyword>
<feature type="transmembrane region" description="Helical" evidence="10">
    <location>
        <begin position="826"/>
        <end position="852"/>
    </location>
</feature>
<dbReference type="CDD" id="cd05236">
    <property type="entry name" value="FAR-N_SDR_e"/>
    <property type="match status" value="2"/>
</dbReference>
<dbReference type="InterPro" id="IPR013120">
    <property type="entry name" value="FAR_NAD-bd"/>
</dbReference>
<feature type="domain" description="Thioester reductase (TE)" evidence="12">
    <location>
        <begin position="493"/>
        <end position="765"/>
    </location>
</feature>
<dbReference type="Pfam" id="PF03015">
    <property type="entry name" value="Sterile"/>
    <property type="match status" value="2"/>
</dbReference>
<evidence type="ECO:0000256" key="2">
    <source>
        <dbReference type="ARBA" id="ARBA00005928"/>
    </source>
</evidence>
<dbReference type="EC" id="1.2.1.84" evidence="10"/>
<keyword evidence="7 10" id="KW-0443">Lipid metabolism</keyword>
<dbReference type="Proteomes" id="UP000000311">
    <property type="component" value="Unassembled WGS sequence"/>
</dbReference>
<evidence type="ECO:0000256" key="4">
    <source>
        <dbReference type="ARBA" id="ARBA00022692"/>
    </source>
</evidence>
<dbReference type="GO" id="GO:0035336">
    <property type="term" value="P:long-chain fatty-acyl-CoA metabolic process"/>
    <property type="evidence" value="ECO:0007669"/>
    <property type="project" value="TreeGrafter"/>
</dbReference>
<keyword evidence="5 10" id="KW-0521">NADP</keyword>
<evidence type="ECO:0000256" key="1">
    <source>
        <dbReference type="ARBA" id="ARBA00004141"/>
    </source>
</evidence>
<dbReference type="GO" id="GO:0080019">
    <property type="term" value="F:alcohol-forming very long-chain fatty acyl-CoA reductase activity"/>
    <property type="evidence" value="ECO:0007669"/>
    <property type="project" value="InterPro"/>
</dbReference>
<reference evidence="13 14" key="1">
    <citation type="journal article" date="2010" name="Science">
        <title>Genomic comparison of the ants Camponotus floridanus and Harpegnathos saltator.</title>
        <authorList>
            <person name="Bonasio R."/>
            <person name="Zhang G."/>
            <person name="Ye C."/>
            <person name="Mutti N.S."/>
            <person name="Fang X."/>
            <person name="Qin N."/>
            <person name="Donahue G."/>
            <person name="Yang P."/>
            <person name="Li Q."/>
            <person name="Li C."/>
            <person name="Zhang P."/>
            <person name="Huang Z."/>
            <person name="Berger S.L."/>
            <person name="Reinberg D."/>
            <person name="Wang J."/>
            <person name="Liebig J."/>
        </authorList>
    </citation>
    <scope>NUCLEOTIDE SEQUENCE [LARGE SCALE GENOMIC DNA]</scope>
    <source>
        <strain evidence="14">C129</strain>
    </source>
</reference>
<evidence type="ECO:0000259" key="11">
    <source>
        <dbReference type="Pfam" id="PF03015"/>
    </source>
</evidence>
<keyword evidence="6 10" id="KW-1133">Transmembrane helix</keyword>
<keyword evidence="4 10" id="KW-0812">Transmembrane</keyword>
<dbReference type="SUPFAM" id="SSF51735">
    <property type="entry name" value="NAD(P)-binding Rossmann-fold domains"/>
    <property type="match status" value="2"/>
</dbReference>
<dbReference type="PANTHER" id="PTHR11011:SF118">
    <property type="entry name" value="FATTY ACYL-COA REDUCTASE"/>
    <property type="match status" value="1"/>
</dbReference>
<dbReference type="GO" id="GO:0102965">
    <property type="term" value="F:alcohol-forming long-chain fatty acyl-CoA reductase activity"/>
    <property type="evidence" value="ECO:0007669"/>
    <property type="project" value="UniProtKB-EC"/>
</dbReference>
<keyword evidence="14" id="KW-1185">Reference proteome</keyword>
<dbReference type="Gene3D" id="3.40.50.720">
    <property type="entry name" value="NAD(P)-binding Rossmann-like Domain"/>
    <property type="match status" value="2"/>
</dbReference>
<dbReference type="InterPro" id="IPR036291">
    <property type="entry name" value="NAD(P)-bd_dom_sf"/>
</dbReference>
<comment type="similarity">
    <text evidence="2 10">Belongs to the fatty acyl-CoA reductase family.</text>
</comment>
<evidence type="ECO:0000313" key="14">
    <source>
        <dbReference type="Proteomes" id="UP000000311"/>
    </source>
</evidence>
<comment type="function">
    <text evidence="10">Catalyzes the reduction of fatty acyl-CoA to fatty alcohols.</text>
</comment>
<feature type="domain" description="Fatty acyl-CoA reductase C-terminal" evidence="11">
    <location>
        <begin position="356"/>
        <end position="448"/>
    </location>
</feature>
<dbReference type="InterPro" id="IPR033640">
    <property type="entry name" value="FAR_C"/>
</dbReference>